<proteinExistence type="predicted"/>
<comment type="caution">
    <text evidence="1">The sequence shown here is derived from an EMBL/GenBank/DDBJ whole genome shotgun (WGS) entry which is preliminary data.</text>
</comment>
<evidence type="ECO:0000313" key="1">
    <source>
        <dbReference type="EMBL" id="CAG8762822.1"/>
    </source>
</evidence>
<protein>
    <submittedName>
        <fullName evidence="1">3695_t:CDS:1</fullName>
    </submittedName>
</protein>
<reference evidence="1" key="1">
    <citation type="submission" date="2021-06" db="EMBL/GenBank/DDBJ databases">
        <authorList>
            <person name="Kallberg Y."/>
            <person name="Tangrot J."/>
            <person name="Rosling A."/>
        </authorList>
    </citation>
    <scope>NUCLEOTIDE SEQUENCE</scope>
    <source>
        <strain evidence="1">UK204</strain>
    </source>
</reference>
<dbReference type="AlphaFoldDB" id="A0A9N9J406"/>
<sequence>FTSTTVAENEMVSLADKIKKYDIIKLIDLLQLKQHEMKLKLTKRFI</sequence>
<gene>
    <name evidence="1" type="ORF">FCALED_LOCUS17039</name>
</gene>
<keyword evidence="2" id="KW-1185">Reference proteome</keyword>
<accession>A0A9N9J406</accession>
<dbReference type="Proteomes" id="UP000789570">
    <property type="component" value="Unassembled WGS sequence"/>
</dbReference>
<feature type="non-terminal residue" evidence="1">
    <location>
        <position position="1"/>
    </location>
</feature>
<feature type="non-terminal residue" evidence="1">
    <location>
        <position position="46"/>
    </location>
</feature>
<name>A0A9N9J406_9GLOM</name>
<evidence type="ECO:0000313" key="2">
    <source>
        <dbReference type="Proteomes" id="UP000789570"/>
    </source>
</evidence>
<dbReference type="EMBL" id="CAJVPQ010023467">
    <property type="protein sequence ID" value="CAG8762822.1"/>
    <property type="molecule type" value="Genomic_DNA"/>
</dbReference>
<organism evidence="1 2">
    <name type="scientific">Funneliformis caledonium</name>
    <dbReference type="NCBI Taxonomy" id="1117310"/>
    <lineage>
        <taxon>Eukaryota</taxon>
        <taxon>Fungi</taxon>
        <taxon>Fungi incertae sedis</taxon>
        <taxon>Mucoromycota</taxon>
        <taxon>Glomeromycotina</taxon>
        <taxon>Glomeromycetes</taxon>
        <taxon>Glomerales</taxon>
        <taxon>Glomeraceae</taxon>
        <taxon>Funneliformis</taxon>
    </lineage>
</organism>